<name>A0A3L6FX23_MAIZE</name>
<dbReference type="AlphaFoldDB" id="A0A3L6FX23"/>
<proteinExistence type="predicted"/>
<protein>
    <submittedName>
        <fullName evidence="1">Uncharacterized protein</fullName>
    </submittedName>
</protein>
<reference evidence="1" key="1">
    <citation type="journal article" date="2018" name="Nat. Genet.">
        <title>Extensive intraspecific gene order and gene structural variations between Mo17 and other maize genomes.</title>
        <authorList>
            <person name="Sun S."/>
            <person name="Zhou Y."/>
            <person name="Chen J."/>
            <person name="Shi J."/>
            <person name="Zhao H."/>
            <person name="Zhao H."/>
            <person name="Song W."/>
            <person name="Zhang M."/>
            <person name="Cui Y."/>
            <person name="Dong X."/>
            <person name="Liu H."/>
            <person name="Ma X."/>
            <person name="Jiao Y."/>
            <person name="Wang B."/>
            <person name="Wei X."/>
            <person name="Stein J.C."/>
            <person name="Glaubitz J.C."/>
            <person name="Lu F."/>
            <person name="Yu G."/>
            <person name="Liang C."/>
            <person name="Fengler K."/>
            <person name="Li B."/>
            <person name="Rafalski A."/>
            <person name="Schnable P.S."/>
            <person name="Ware D.H."/>
            <person name="Buckler E.S."/>
            <person name="Lai J."/>
        </authorList>
    </citation>
    <scope>NUCLEOTIDE SEQUENCE [LARGE SCALE GENOMIC DNA]</scope>
    <source>
        <tissue evidence="1">Seedling</tissue>
    </source>
</reference>
<dbReference type="EMBL" id="NCVQ01000003">
    <property type="protein sequence ID" value="PWZ39276.1"/>
    <property type="molecule type" value="Genomic_DNA"/>
</dbReference>
<organism evidence="1">
    <name type="scientific">Zea mays</name>
    <name type="common">Maize</name>
    <dbReference type="NCBI Taxonomy" id="4577"/>
    <lineage>
        <taxon>Eukaryota</taxon>
        <taxon>Viridiplantae</taxon>
        <taxon>Streptophyta</taxon>
        <taxon>Embryophyta</taxon>
        <taxon>Tracheophyta</taxon>
        <taxon>Spermatophyta</taxon>
        <taxon>Magnoliopsida</taxon>
        <taxon>Liliopsida</taxon>
        <taxon>Poales</taxon>
        <taxon>Poaceae</taxon>
        <taxon>PACMAD clade</taxon>
        <taxon>Panicoideae</taxon>
        <taxon>Andropogonodae</taxon>
        <taxon>Andropogoneae</taxon>
        <taxon>Tripsacinae</taxon>
        <taxon>Zea</taxon>
    </lineage>
</organism>
<evidence type="ECO:0000313" key="1">
    <source>
        <dbReference type="EMBL" id="PWZ39276.1"/>
    </source>
</evidence>
<comment type="caution">
    <text evidence="1">The sequence shown here is derived from an EMBL/GenBank/DDBJ whole genome shotgun (WGS) entry which is preliminary data.</text>
</comment>
<accession>A0A3L6FX23</accession>
<dbReference type="Proteomes" id="UP000251960">
    <property type="component" value="Chromosome 2"/>
</dbReference>
<gene>
    <name evidence="1" type="ORF">Zm00014a_043119</name>
</gene>
<sequence length="28" mass="3317">MRPQPNNSVRQFSPLHHTCPSIISEYNY</sequence>